<evidence type="ECO:0000313" key="2">
    <source>
        <dbReference type="Proteomes" id="UP001154312"/>
    </source>
</evidence>
<gene>
    <name evidence="1" type="ORF">L7E55_11340</name>
</gene>
<protein>
    <submittedName>
        <fullName evidence="1">Uncharacterized protein</fullName>
    </submittedName>
</protein>
<keyword evidence="2" id="KW-1185">Reference proteome</keyword>
<dbReference type="Proteomes" id="UP001154312">
    <property type="component" value="Unassembled WGS sequence"/>
</dbReference>
<dbReference type="RefSeq" id="WP_277444351.1">
    <property type="nucleotide sequence ID" value="NZ_JAKOAV010000021.1"/>
</dbReference>
<dbReference type="AlphaFoldDB" id="A0A9X4H8G5"/>
<sequence length="403" mass="47797">MSKIEILKRITSYYINSNDFNGIPYDEIKIEYMDLNENMLKTIIVDLIKEKKITLNYTINPYIKQYNDFPITQQISVLNNNTIKQICLYPTEEHLTTTLEEIKYSDKPFTNMLYLGKPQLEPLFFEMSILNDYFNESGYHINVISDYSGSIAYNYKDRCKKDKILLPVFEFGYVKKSKEKVVAACLRHLNILSVEHQSKWMSYLITGEECQTVYGGYHNSIFGEWVENASIYEAFIEELFHINEMSLKIFGERIFKEDFKKNRPEGFRPLFIPNKKNYYEFVHVLDNMMSENINIAFFAEVQAVDKSTIQLLDEWLRKKVRLLDDKDYTDIINPFIKVGIIKQELARGINNNHFNKEYISEQRLLIKETYESIKKVRMLFADHPAIKGYKIPDWLNRDNLIIF</sequence>
<dbReference type="EMBL" id="JAKOAV010000021">
    <property type="protein sequence ID" value="MDF9408944.1"/>
    <property type="molecule type" value="Genomic_DNA"/>
</dbReference>
<organism evidence="1 2">
    <name type="scientific">Pelotomaculum isophthalicicum JI</name>
    <dbReference type="NCBI Taxonomy" id="947010"/>
    <lineage>
        <taxon>Bacteria</taxon>
        <taxon>Bacillati</taxon>
        <taxon>Bacillota</taxon>
        <taxon>Clostridia</taxon>
        <taxon>Eubacteriales</taxon>
        <taxon>Desulfotomaculaceae</taxon>
        <taxon>Pelotomaculum</taxon>
    </lineage>
</organism>
<accession>A0A9X4H8G5</accession>
<comment type="caution">
    <text evidence="1">The sequence shown here is derived from an EMBL/GenBank/DDBJ whole genome shotgun (WGS) entry which is preliminary data.</text>
</comment>
<proteinExistence type="predicted"/>
<reference evidence="1" key="1">
    <citation type="submission" date="2022-02" db="EMBL/GenBank/DDBJ databases">
        <authorList>
            <person name="Leng L."/>
        </authorList>
    </citation>
    <scope>NUCLEOTIDE SEQUENCE</scope>
    <source>
        <strain evidence="1">JI</strain>
    </source>
</reference>
<evidence type="ECO:0000313" key="1">
    <source>
        <dbReference type="EMBL" id="MDF9408944.1"/>
    </source>
</evidence>
<name>A0A9X4H8G5_9FIRM</name>